<evidence type="ECO:0000259" key="15">
    <source>
        <dbReference type="PROSITE" id="PS50851"/>
    </source>
</evidence>
<comment type="catalytic activity">
    <reaction evidence="1">
        <text>ATP + protein L-histidine = ADP + protein N-phospho-L-histidine.</text>
        <dbReference type="EC" id="2.7.13.3"/>
    </reaction>
</comment>
<feature type="domain" description="Histidine kinase" evidence="14">
    <location>
        <begin position="409"/>
        <end position="611"/>
    </location>
</feature>
<dbReference type="Gene3D" id="1.10.287.560">
    <property type="entry name" value="Histidine kinase CheA-like, homodimeric domain"/>
    <property type="match status" value="1"/>
</dbReference>
<dbReference type="Gene3D" id="2.30.30.40">
    <property type="entry name" value="SH3 Domains"/>
    <property type="match status" value="1"/>
</dbReference>
<evidence type="ECO:0000313" key="20">
    <source>
        <dbReference type="Proteomes" id="UP000540266"/>
    </source>
</evidence>
<dbReference type="Pfam" id="PF01584">
    <property type="entry name" value="CheW"/>
    <property type="match status" value="1"/>
</dbReference>
<dbReference type="FunFam" id="1.10.287.560:FF:000001">
    <property type="entry name" value="Histidine kinase chemotaxis protein CheA"/>
    <property type="match status" value="1"/>
</dbReference>
<name>A0A192T564_9HYPH</name>
<dbReference type="SMART" id="SM00073">
    <property type="entry name" value="HPT"/>
    <property type="match status" value="1"/>
</dbReference>
<dbReference type="Pfam" id="PF02518">
    <property type="entry name" value="HATPase_c"/>
    <property type="match status" value="1"/>
</dbReference>
<gene>
    <name evidence="17" type="primary">cheA-1</name>
    <name evidence="17" type="ORF">AMC81_CH00685</name>
    <name evidence="18" type="ORF">HER27_016155</name>
</gene>
<dbReference type="SMART" id="SM00387">
    <property type="entry name" value="HATPase_c"/>
    <property type="match status" value="1"/>
</dbReference>
<reference evidence="18 20" key="2">
    <citation type="submission" date="2020-11" db="EMBL/GenBank/DDBJ databases">
        <title>Indigenous Rhizobia Nodulating Common beans in Western Kenya.</title>
        <authorList>
            <person name="Wekesa C.S."/>
            <person name="Oelmueller R."/>
            <person name="Furch A.C."/>
        </authorList>
    </citation>
    <scope>NUCLEOTIDE SEQUENCE [LARGE SCALE GENOMIC DNA]</scope>
    <source>
        <strain evidence="20">BS3</strain>
        <strain evidence="18">S3</strain>
    </source>
</reference>
<feature type="compositionally biased region" description="Low complexity" evidence="13">
    <location>
        <begin position="130"/>
        <end position="154"/>
    </location>
</feature>
<dbReference type="FunFam" id="2.30.30.40:FF:000048">
    <property type="entry name" value="Chemotaxis protein CheA, putative"/>
    <property type="match status" value="1"/>
</dbReference>
<keyword evidence="19" id="KW-1185">Reference proteome</keyword>
<evidence type="ECO:0000256" key="6">
    <source>
        <dbReference type="ARBA" id="ARBA00022679"/>
    </source>
</evidence>
<dbReference type="FunFam" id="3.30.565.10:FF:000016">
    <property type="entry name" value="Chemotaxis protein CheA, putative"/>
    <property type="match status" value="1"/>
</dbReference>
<dbReference type="InterPro" id="IPR004358">
    <property type="entry name" value="Sig_transdc_His_kin-like_C"/>
</dbReference>
<keyword evidence="4" id="KW-0145">Chemotaxis</keyword>
<dbReference type="CDD" id="cd16916">
    <property type="entry name" value="HATPase_CheA-like"/>
    <property type="match status" value="1"/>
</dbReference>
<dbReference type="InterPro" id="IPR036097">
    <property type="entry name" value="HisK_dim/P_sf"/>
</dbReference>
<dbReference type="CDD" id="cd00088">
    <property type="entry name" value="HPT"/>
    <property type="match status" value="1"/>
</dbReference>
<dbReference type="PRINTS" id="PR00344">
    <property type="entry name" value="BCTRLSENSOR"/>
</dbReference>
<evidence type="ECO:0000256" key="2">
    <source>
        <dbReference type="ARBA" id="ARBA00012438"/>
    </source>
</evidence>
<evidence type="ECO:0000256" key="4">
    <source>
        <dbReference type="ARBA" id="ARBA00022500"/>
    </source>
</evidence>
<dbReference type="EMBL" id="CP064931">
    <property type="protein sequence ID" value="QPK07986.1"/>
    <property type="molecule type" value="Genomic_DNA"/>
</dbReference>
<dbReference type="GO" id="GO:0005737">
    <property type="term" value="C:cytoplasm"/>
    <property type="evidence" value="ECO:0007669"/>
    <property type="project" value="InterPro"/>
</dbReference>
<evidence type="ECO:0000313" key="17">
    <source>
        <dbReference type="EMBL" id="ANL83502.1"/>
    </source>
</evidence>
<dbReference type="InterPro" id="IPR008207">
    <property type="entry name" value="Sig_transdc_His_kin_Hpt_dom"/>
</dbReference>
<keyword evidence="6 17" id="KW-0808">Transferase</keyword>
<feature type="domain" description="HPt" evidence="16">
    <location>
        <begin position="1"/>
        <end position="103"/>
    </location>
</feature>
<feature type="domain" description="CheW-like" evidence="15">
    <location>
        <begin position="613"/>
        <end position="749"/>
    </location>
</feature>
<dbReference type="PROSITE" id="PS50109">
    <property type="entry name" value="HIS_KIN"/>
    <property type="match status" value="1"/>
</dbReference>
<dbReference type="InterPro" id="IPR003594">
    <property type="entry name" value="HATPase_dom"/>
</dbReference>
<evidence type="ECO:0000256" key="13">
    <source>
        <dbReference type="SAM" id="MobiDB-lite"/>
    </source>
</evidence>
<evidence type="ECO:0000259" key="16">
    <source>
        <dbReference type="PROSITE" id="PS50894"/>
    </source>
</evidence>
<dbReference type="Gene3D" id="1.20.120.160">
    <property type="entry name" value="HPT domain"/>
    <property type="match status" value="1"/>
</dbReference>
<evidence type="ECO:0000313" key="18">
    <source>
        <dbReference type="EMBL" id="QPK07986.1"/>
    </source>
</evidence>
<dbReference type="GeneID" id="45956051"/>
<keyword evidence="9" id="KW-0067">ATP-binding</keyword>
<dbReference type="GO" id="GO:0005524">
    <property type="term" value="F:ATP binding"/>
    <property type="evidence" value="ECO:0007669"/>
    <property type="project" value="UniProtKB-KW"/>
</dbReference>
<keyword evidence="10" id="KW-0902">Two-component regulatory system</keyword>
<evidence type="ECO:0000256" key="9">
    <source>
        <dbReference type="ARBA" id="ARBA00022840"/>
    </source>
</evidence>
<dbReference type="GO" id="GO:0000155">
    <property type="term" value="F:phosphorelay sensor kinase activity"/>
    <property type="evidence" value="ECO:0007669"/>
    <property type="project" value="InterPro"/>
</dbReference>
<dbReference type="InterPro" id="IPR036890">
    <property type="entry name" value="HATPase_C_sf"/>
</dbReference>
<evidence type="ECO:0000256" key="7">
    <source>
        <dbReference type="ARBA" id="ARBA00022741"/>
    </source>
</evidence>
<dbReference type="Proteomes" id="UP000078551">
    <property type="component" value="Chromosome"/>
</dbReference>
<dbReference type="RefSeq" id="WP_012482664.1">
    <property type="nucleotide sequence ID" value="NZ_CP013532.1"/>
</dbReference>
<dbReference type="SMART" id="SM01231">
    <property type="entry name" value="H-kinase_dim"/>
    <property type="match status" value="1"/>
</dbReference>
<dbReference type="AlphaFoldDB" id="A0A192T564"/>
<dbReference type="PROSITE" id="PS50851">
    <property type="entry name" value="CHEW"/>
    <property type="match status" value="1"/>
</dbReference>
<evidence type="ECO:0000256" key="8">
    <source>
        <dbReference type="ARBA" id="ARBA00022777"/>
    </source>
</evidence>
<dbReference type="SUPFAM" id="SSF47226">
    <property type="entry name" value="Histidine-containing phosphotransfer domain, HPT domain"/>
    <property type="match status" value="1"/>
</dbReference>
<dbReference type="InterPro" id="IPR004105">
    <property type="entry name" value="CheA-like_dim"/>
</dbReference>
<dbReference type="PANTHER" id="PTHR43395:SF10">
    <property type="entry name" value="CHEMOTAXIS PROTEIN CHEA"/>
    <property type="match status" value="1"/>
</dbReference>
<feature type="modified residue" description="Phosphohistidine" evidence="12">
    <location>
        <position position="46"/>
    </location>
</feature>
<evidence type="ECO:0000256" key="12">
    <source>
        <dbReference type="PROSITE-ProRule" id="PRU00110"/>
    </source>
</evidence>
<dbReference type="CDD" id="cd00731">
    <property type="entry name" value="CheA_reg"/>
    <property type="match status" value="1"/>
</dbReference>
<reference evidence="17 19" key="1">
    <citation type="submission" date="2015-11" db="EMBL/GenBank/DDBJ databases">
        <title>The limits of bacterial species coexistence and the symbiotic plasmid transference in sympatric Rhizobium populations.</title>
        <authorList>
            <person name="Perez-Carrascal O.M."/>
            <person name="VanInsberghe D."/>
            <person name="Juarez S."/>
            <person name="Polz M.F."/>
            <person name="Vinuesa P."/>
            <person name="Gonzalez V."/>
        </authorList>
    </citation>
    <scope>NUCLEOTIDE SEQUENCE [LARGE SCALE GENOMIC DNA]</scope>
    <source>
        <strain evidence="17 19">N771</strain>
    </source>
</reference>
<evidence type="ECO:0000256" key="3">
    <source>
        <dbReference type="ARBA" id="ARBA00021495"/>
    </source>
</evidence>
<proteinExistence type="predicted"/>
<dbReference type="EMBL" id="CP013568">
    <property type="protein sequence ID" value="ANL83502.1"/>
    <property type="molecule type" value="Genomic_DNA"/>
</dbReference>
<evidence type="ECO:0000256" key="5">
    <source>
        <dbReference type="ARBA" id="ARBA00022553"/>
    </source>
</evidence>
<dbReference type="InterPro" id="IPR002545">
    <property type="entry name" value="CheW-lke_dom"/>
</dbReference>
<dbReference type="InterPro" id="IPR005467">
    <property type="entry name" value="His_kinase_dom"/>
</dbReference>
<dbReference type="GO" id="GO:0006935">
    <property type="term" value="P:chemotaxis"/>
    <property type="evidence" value="ECO:0007669"/>
    <property type="project" value="UniProtKB-KW"/>
</dbReference>
<comment type="function">
    <text evidence="11">Involved in the transmission of sensory signals from the chemoreceptors to the flagellar motors. CheA is autophosphorylated; it can transfer its phosphate group to either CheB or CheY.</text>
</comment>
<keyword evidence="5 12" id="KW-0597">Phosphoprotein</keyword>
<dbReference type="STRING" id="396.AMC85_CH00687"/>
<sequence>MDMNEIKEIFFQECEEQLAELESGLLKMNDGDRDPETVNAVFRAVHSIKGGAGAFGLDDLVAFAHVFETTLDCVRSNKLEPTQDVLKVMLKSADVLADLTNAARDGGSVDESRSRGLVKELEALANGELPSPSAAAEAPAPKAAAKPAPAAVAPAPKPTDDSGFQPIPFSFDDFGGDEAGSDLPAYEVTFKPRFELYSKGNDATLLLRDLSRLGEMTIYCNMDELPGLEELDPEGAYFFWNVTIKTDKGEDAIRTVFEFAEWDCDLTIKPVDEAAGNTGANEELPMVPVPFDLSILDETGAAEDVSGAAAAETAAAVAAAETASNVTQMAAAAARVEKKESAAAAAAAAANAAAQNNAAGAGQTIRVDLDRVDRLINLVGELVINQAMLSQSVIENDTTGTSSINMGLEELQQLTREIQDSVMAIRAQPVKPVFQRMSRIVREIADMTGKSIRLITEGENTEVDKTVIDKLAEPLTHMIRNAVDHGIETPEKRAAAGKNTEGTVRLTAKHRSGRILIELADDGAGINREKVRQKAIDNDLIPADANLSDEEIDNLIFLPGFSTADKISDISGRGVGMDVVKRSIQALGGRINITSKPGHGSVFTMSLPLTLAVLDGMVVTVAGQTLVVPLTAIVETLQPEASAIHSFGANHRLISIRNSFCPLVDVGRILNFRATQANPVEGVALLVESEGGGQRALMVDAIQGQRQVVIKSLEANYTHVPGIAAATILGDGRVALILDVDAVVGASRGQSLKAEMSLAAVG</sequence>
<keyword evidence="7" id="KW-0547">Nucleotide-binding</keyword>
<dbReference type="SMART" id="SM00260">
    <property type="entry name" value="CheW"/>
    <property type="match status" value="1"/>
</dbReference>
<evidence type="ECO:0000313" key="19">
    <source>
        <dbReference type="Proteomes" id="UP000078551"/>
    </source>
</evidence>
<evidence type="ECO:0000256" key="11">
    <source>
        <dbReference type="ARBA" id="ARBA00035100"/>
    </source>
</evidence>
<dbReference type="InterPro" id="IPR036061">
    <property type="entry name" value="CheW-like_dom_sf"/>
</dbReference>
<dbReference type="InterPro" id="IPR036641">
    <property type="entry name" value="HPT_dom_sf"/>
</dbReference>
<dbReference type="SUPFAM" id="SSF47384">
    <property type="entry name" value="Homodimeric domain of signal transducing histidine kinase"/>
    <property type="match status" value="1"/>
</dbReference>
<dbReference type="Pfam" id="PF01627">
    <property type="entry name" value="Hpt"/>
    <property type="match status" value="1"/>
</dbReference>
<dbReference type="InterPro" id="IPR051315">
    <property type="entry name" value="Bact_Chemotaxis_CheA"/>
</dbReference>
<organism evidence="18 20">
    <name type="scientific">Rhizobium phaseoli</name>
    <dbReference type="NCBI Taxonomy" id="396"/>
    <lineage>
        <taxon>Bacteria</taxon>
        <taxon>Pseudomonadati</taxon>
        <taxon>Pseudomonadota</taxon>
        <taxon>Alphaproteobacteria</taxon>
        <taxon>Hyphomicrobiales</taxon>
        <taxon>Rhizobiaceae</taxon>
        <taxon>Rhizobium/Agrobacterium group</taxon>
        <taxon>Rhizobium</taxon>
    </lineage>
</organism>
<dbReference type="Proteomes" id="UP000540266">
    <property type="component" value="Chromosome"/>
</dbReference>
<accession>A0A192T564</accession>
<dbReference type="PROSITE" id="PS50894">
    <property type="entry name" value="HPT"/>
    <property type="match status" value="1"/>
</dbReference>
<keyword evidence="8 17" id="KW-0418">Kinase</keyword>
<dbReference type="SUPFAM" id="SSF50341">
    <property type="entry name" value="CheW-like"/>
    <property type="match status" value="1"/>
</dbReference>
<dbReference type="EC" id="2.7.13.3" evidence="2"/>
<dbReference type="Pfam" id="PF02895">
    <property type="entry name" value="H-kinase_dim"/>
    <property type="match status" value="1"/>
</dbReference>
<dbReference type="PANTHER" id="PTHR43395">
    <property type="entry name" value="SENSOR HISTIDINE KINASE CHEA"/>
    <property type="match status" value="1"/>
</dbReference>
<feature type="region of interest" description="Disordered" evidence="13">
    <location>
        <begin position="128"/>
        <end position="159"/>
    </location>
</feature>
<dbReference type="Gene3D" id="3.30.565.10">
    <property type="entry name" value="Histidine kinase-like ATPase, C-terminal domain"/>
    <property type="match status" value="1"/>
</dbReference>
<evidence type="ECO:0000256" key="10">
    <source>
        <dbReference type="ARBA" id="ARBA00023012"/>
    </source>
</evidence>
<evidence type="ECO:0000259" key="14">
    <source>
        <dbReference type="PROSITE" id="PS50109"/>
    </source>
</evidence>
<dbReference type="FunFam" id="1.20.120.160:FF:000008">
    <property type="entry name" value="Chemotaxis sensor histidine kinase CheA"/>
    <property type="match status" value="1"/>
</dbReference>
<evidence type="ECO:0000256" key="1">
    <source>
        <dbReference type="ARBA" id="ARBA00000085"/>
    </source>
</evidence>
<dbReference type="InterPro" id="IPR037006">
    <property type="entry name" value="CheA-like_homodim_sf"/>
</dbReference>
<protein>
    <recommendedName>
        <fullName evidence="3">Chemotaxis protein CheA</fullName>
        <ecNumber evidence="2">2.7.13.3</ecNumber>
    </recommendedName>
</protein>
<dbReference type="SUPFAM" id="SSF55874">
    <property type="entry name" value="ATPase domain of HSP90 chaperone/DNA topoisomerase II/histidine kinase"/>
    <property type="match status" value="1"/>
</dbReference>